<dbReference type="Gene3D" id="2.60.40.1090">
    <property type="entry name" value="Fimbrial-type adhesion domain"/>
    <property type="match status" value="1"/>
</dbReference>
<protein>
    <submittedName>
        <fullName evidence="5">Type 1 fimbrial protein</fullName>
    </submittedName>
</protein>
<dbReference type="AlphaFoldDB" id="A0A4R0YLY3"/>
<name>A0A4R0YLY3_9GAMM</name>
<keyword evidence="3" id="KW-0281">Fimbrium</keyword>
<evidence type="ECO:0000256" key="1">
    <source>
        <dbReference type="ARBA" id="ARBA00004561"/>
    </source>
</evidence>
<keyword evidence="4" id="KW-0732">Signal</keyword>
<gene>
    <name evidence="5" type="ORF">EZM97_29215</name>
</gene>
<dbReference type="InterPro" id="IPR039458">
    <property type="entry name" value="FimA-like"/>
</dbReference>
<reference evidence="5 6" key="1">
    <citation type="submission" date="2019-02" db="EMBL/GenBank/DDBJ databases">
        <title>Dyella amyloliquefaciens sp. nov., isolated from forest soil.</title>
        <authorList>
            <person name="Gao Z.-H."/>
            <person name="Qiu L.-H."/>
        </authorList>
    </citation>
    <scope>NUCLEOTIDE SEQUENCE [LARGE SCALE GENOMIC DNA]</scope>
    <source>
        <strain evidence="5 6">KACC 12747</strain>
    </source>
</reference>
<dbReference type="RefSeq" id="WP_131411426.1">
    <property type="nucleotide sequence ID" value="NZ_SJTG01000005.1"/>
</dbReference>
<dbReference type="PANTHER" id="PTHR33420:SF10">
    <property type="entry name" value="FIMBRIAE MAJOR SUBUNIT"/>
    <property type="match status" value="1"/>
</dbReference>
<comment type="caution">
    <text evidence="5">The sequence shown here is derived from an EMBL/GenBank/DDBJ whole genome shotgun (WGS) entry which is preliminary data.</text>
</comment>
<keyword evidence="6" id="KW-1185">Reference proteome</keyword>
<evidence type="ECO:0000313" key="6">
    <source>
        <dbReference type="Proteomes" id="UP000291822"/>
    </source>
</evidence>
<dbReference type="Proteomes" id="UP000291822">
    <property type="component" value="Unassembled WGS sequence"/>
</dbReference>
<organism evidence="5 6">
    <name type="scientific">Dyella soli</name>
    <dbReference type="NCBI Taxonomy" id="522319"/>
    <lineage>
        <taxon>Bacteria</taxon>
        <taxon>Pseudomonadati</taxon>
        <taxon>Pseudomonadota</taxon>
        <taxon>Gammaproteobacteria</taxon>
        <taxon>Lysobacterales</taxon>
        <taxon>Rhodanobacteraceae</taxon>
        <taxon>Dyella</taxon>
    </lineage>
</organism>
<evidence type="ECO:0000256" key="4">
    <source>
        <dbReference type="SAM" id="SignalP"/>
    </source>
</evidence>
<comment type="subcellular location">
    <subcellularLocation>
        <location evidence="1">Fimbrium</location>
    </subcellularLocation>
</comment>
<evidence type="ECO:0000256" key="2">
    <source>
        <dbReference type="ARBA" id="ARBA00006671"/>
    </source>
</evidence>
<sequence length="192" mass="18548">MNSRLKKLLALAIVAAPLAASAATGDPALGTITFQGMVTDQTCSATINGVSGNATVALPTVTAATLAGANSTAGATPFTLGVTGCNTASVQQTVLARFQGVSVDANGNLSNTAAGGATNVALQLMDSVGGTPISLSAGAANVYAGWNVAGQGINLGGAASGTHNYGVQYISVPGGATAGKVIGATQYAITYQ</sequence>
<dbReference type="PANTHER" id="PTHR33420">
    <property type="entry name" value="FIMBRIAL SUBUNIT ELFA-RELATED"/>
    <property type="match status" value="1"/>
</dbReference>
<feature type="signal peptide" evidence="4">
    <location>
        <begin position="1"/>
        <end position="22"/>
    </location>
</feature>
<dbReference type="GO" id="GO:0009289">
    <property type="term" value="C:pilus"/>
    <property type="evidence" value="ECO:0007669"/>
    <property type="project" value="UniProtKB-SubCell"/>
</dbReference>
<dbReference type="SUPFAM" id="SSF49401">
    <property type="entry name" value="Bacterial adhesins"/>
    <property type="match status" value="1"/>
</dbReference>
<accession>A0A4R0YLY3</accession>
<dbReference type="GO" id="GO:0043709">
    <property type="term" value="P:cell adhesion involved in single-species biofilm formation"/>
    <property type="evidence" value="ECO:0007669"/>
    <property type="project" value="TreeGrafter"/>
</dbReference>
<proteinExistence type="inferred from homology"/>
<evidence type="ECO:0000313" key="5">
    <source>
        <dbReference type="EMBL" id="TCI06719.1"/>
    </source>
</evidence>
<dbReference type="Pfam" id="PF16970">
    <property type="entry name" value="FimA"/>
    <property type="match status" value="1"/>
</dbReference>
<comment type="similarity">
    <text evidence="2">Belongs to the fimbrial protein family.</text>
</comment>
<dbReference type="InterPro" id="IPR008966">
    <property type="entry name" value="Adhesion_dom_sf"/>
</dbReference>
<dbReference type="InterPro" id="IPR036937">
    <property type="entry name" value="Adhesion_dom_fimbrial_sf"/>
</dbReference>
<evidence type="ECO:0000256" key="3">
    <source>
        <dbReference type="ARBA" id="ARBA00023263"/>
    </source>
</evidence>
<dbReference type="InterPro" id="IPR050263">
    <property type="entry name" value="Bact_Fimbrial_Adh_Pro"/>
</dbReference>
<dbReference type="EMBL" id="SJTG01000005">
    <property type="protein sequence ID" value="TCI06719.1"/>
    <property type="molecule type" value="Genomic_DNA"/>
</dbReference>
<feature type="chain" id="PRO_5020967973" evidence="4">
    <location>
        <begin position="23"/>
        <end position="192"/>
    </location>
</feature>